<dbReference type="PIRSF" id="PIRSF016184">
    <property type="entry name" value="PhzC_PhzF"/>
    <property type="match status" value="1"/>
</dbReference>
<dbReference type="NCBIfam" id="TIGR00654">
    <property type="entry name" value="PhzF_family"/>
    <property type="match status" value="1"/>
</dbReference>
<reference evidence="3 4" key="1">
    <citation type="submission" date="2018-08" db="EMBL/GenBank/DDBJ databases">
        <title>Recombination of ecologically and evolutionarily significant loci maintains genetic cohesion in the Pseudomonas syringae species complex.</title>
        <authorList>
            <person name="Dillon M."/>
            <person name="Thakur S."/>
            <person name="Almeida R.N.D."/>
            <person name="Weir B.S."/>
            <person name="Guttman D.S."/>
        </authorList>
    </citation>
    <scope>NUCLEOTIDE SEQUENCE [LARGE SCALE GENOMIC DNA]</scope>
    <source>
        <strain evidence="3 4">NCPPB2445</strain>
    </source>
</reference>
<dbReference type="PANTHER" id="PTHR13774">
    <property type="entry name" value="PHENAZINE BIOSYNTHESIS PROTEIN"/>
    <property type="match status" value="1"/>
</dbReference>
<evidence type="ECO:0000313" key="4">
    <source>
        <dbReference type="Proteomes" id="UP000270661"/>
    </source>
</evidence>
<evidence type="ECO:0000256" key="2">
    <source>
        <dbReference type="PIRSR" id="PIRSR016184-1"/>
    </source>
</evidence>
<organism evidence="3 4">
    <name type="scientific">Pseudomonas corrugata</name>
    <dbReference type="NCBI Taxonomy" id="47879"/>
    <lineage>
        <taxon>Bacteria</taxon>
        <taxon>Pseudomonadati</taxon>
        <taxon>Pseudomonadota</taxon>
        <taxon>Gammaproteobacteria</taxon>
        <taxon>Pseudomonadales</taxon>
        <taxon>Pseudomonadaceae</taxon>
        <taxon>Pseudomonas</taxon>
    </lineage>
</organism>
<dbReference type="GO" id="GO:0005737">
    <property type="term" value="C:cytoplasm"/>
    <property type="evidence" value="ECO:0007669"/>
    <property type="project" value="TreeGrafter"/>
</dbReference>
<feature type="active site" evidence="2">
    <location>
        <position position="46"/>
    </location>
</feature>
<dbReference type="SUPFAM" id="SSF54506">
    <property type="entry name" value="Diaminopimelate epimerase-like"/>
    <property type="match status" value="1"/>
</dbReference>
<evidence type="ECO:0000256" key="1">
    <source>
        <dbReference type="ARBA" id="ARBA00008270"/>
    </source>
</evidence>
<dbReference type="OrthoDB" id="9788221at2"/>
<protein>
    <recommendedName>
        <fullName evidence="5">Phenazine biosynthesis protein PhzF</fullName>
    </recommendedName>
</protein>
<dbReference type="Pfam" id="PF02567">
    <property type="entry name" value="PhzC-PhzF"/>
    <property type="match status" value="1"/>
</dbReference>
<dbReference type="GO" id="GO:0016853">
    <property type="term" value="F:isomerase activity"/>
    <property type="evidence" value="ECO:0007669"/>
    <property type="project" value="TreeGrafter"/>
</dbReference>
<sequence length="287" mass="31184">MDPVIQIVDVFGAESFSGNPLAVIMGADALETDEMQRLARWFNLSETTFVLSPTHPSADYRVRIFSLQRELPFAGHPTLGSCHAWLSTGRKPMNEAHIVQECGAGLVTVGRDQGRLCFAAPSLIRYGAPSRAELNEAVQLLQIDPRDVVDAAWVDNGPGWLGIRLVSAEQVLAVQPAQSWPRRIDVGVVGPHSGGDIAFEVRAFFSNHSGAIVEDPVTGSLNASLAQWLFDAGLVEQAYVAAQGTRLGRKGRVHVRRDDAGQIWIGGETRTQVEGRLQGLFLNQPLD</sequence>
<dbReference type="STRING" id="47879.AXG94_06240"/>
<dbReference type="InterPro" id="IPR003719">
    <property type="entry name" value="Phenazine_PhzF-like"/>
</dbReference>
<comment type="similarity">
    <text evidence="1">Belongs to the PhzF family.</text>
</comment>
<dbReference type="PANTHER" id="PTHR13774:SF32">
    <property type="entry name" value="ANTISENSE-ENHANCING SEQUENCE 1"/>
    <property type="match status" value="1"/>
</dbReference>
<evidence type="ECO:0008006" key="5">
    <source>
        <dbReference type="Google" id="ProtNLM"/>
    </source>
</evidence>
<comment type="caution">
    <text evidence="3">The sequence shown here is derived from an EMBL/GenBank/DDBJ whole genome shotgun (WGS) entry which is preliminary data.</text>
</comment>
<dbReference type="RefSeq" id="WP_053194368.1">
    <property type="nucleotide sequence ID" value="NZ_CP014262.1"/>
</dbReference>
<dbReference type="Proteomes" id="UP000270661">
    <property type="component" value="Unassembled WGS sequence"/>
</dbReference>
<dbReference type="EMBL" id="RBOJ01000063">
    <property type="protein sequence ID" value="RMM50726.1"/>
    <property type="molecule type" value="Genomic_DNA"/>
</dbReference>
<dbReference type="Gene3D" id="3.10.310.10">
    <property type="entry name" value="Diaminopimelate Epimerase, Chain A, domain 1"/>
    <property type="match status" value="2"/>
</dbReference>
<dbReference type="KEGG" id="pcg:AXG94_06240"/>
<gene>
    <name evidence="3" type="ORF">ALQ77_02604</name>
</gene>
<evidence type="ECO:0000313" key="3">
    <source>
        <dbReference type="EMBL" id="RMM50726.1"/>
    </source>
</evidence>
<dbReference type="GeneID" id="55643952"/>
<keyword evidence="4" id="KW-1185">Reference proteome</keyword>
<proteinExistence type="inferred from homology"/>
<name>A0A3M3EPF2_9PSED</name>
<accession>A0A3M3EPF2</accession>
<dbReference type="AlphaFoldDB" id="A0A3M3EPF2"/>